<dbReference type="PANTHER" id="PTHR30050">
    <property type="entry name" value="CHROMOSOMAL REPLICATION INITIATOR PROTEIN DNAA"/>
    <property type="match status" value="1"/>
</dbReference>
<evidence type="ECO:0000256" key="1">
    <source>
        <dbReference type="SAM" id="Coils"/>
    </source>
</evidence>
<dbReference type="InterPro" id="IPR002611">
    <property type="entry name" value="IstB_ATP-bd"/>
</dbReference>
<accession>A0A377R787</accession>
<evidence type="ECO:0000313" key="4">
    <source>
        <dbReference type="EMBL" id="STR03425.1"/>
    </source>
</evidence>
<dbReference type="InterPro" id="IPR028350">
    <property type="entry name" value="DNAC/IstB-like"/>
</dbReference>
<dbReference type="GO" id="GO:0006260">
    <property type="term" value="P:DNA replication"/>
    <property type="evidence" value="ECO:0007669"/>
    <property type="project" value="TreeGrafter"/>
</dbReference>
<dbReference type="EMBL" id="UGJJ01000001">
    <property type="protein sequence ID" value="STQ99829.1"/>
    <property type="molecule type" value="Genomic_DNA"/>
</dbReference>
<keyword evidence="5" id="KW-1185">Reference proteome</keyword>
<dbReference type="Pfam" id="PF01695">
    <property type="entry name" value="IstB_IS21"/>
    <property type="match status" value="1"/>
</dbReference>
<evidence type="ECO:0000259" key="2">
    <source>
        <dbReference type="SMART" id="SM00382"/>
    </source>
</evidence>
<dbReference type="InterPro" id="IPR003593">
    <property type="entry name" value="AAA+_ATPase"/>
</dbReference>
<feature type="coiled-coil region" evidence="1">
    <location>
        <begin position="51"/>
        <end position="81"/>
    </location>
</feature>
<gene>
    <name evidence="4" type="primary">dnaC_2</name>
    <name evidence="3" type="synonym">dnaC_1</name>
    <name evidence="3" type="ORF">NCTC13336_00015</name>
    <name evidence="4" type="ORF">NCTC13336_02353</name>
</gene>
<name>A0A377R787_9NEIS</name>
<dbReference type="OrthoDB" id="9773429at2"/>
<dbReference type="SUPFAM" id="SSF52540">
    <property type="entry name" value="P-loop containing nucleoside triphosphate hydrolases"/>
    <property type="match status" value="1"/>
</dbReference>
<evidence type="ECO:0000313" key="5">
    <source>
        <dbReference type="Proteomes" id="UP000254293"/>
    </source>
</evidence>
<dbReference type="RefSeq" id="WP_115307182.1">
    <property type="nucleotide sequence ID" value="NZ_CP091516.1"/>
</dbReference>
<dbReference type="GO" id="GO:0005524">
    <property type="term" value="F:ATP binding"/>
    <property type="evidence" value="ECO:0007669"/>
    <property type="project" value="InterPro"/>
</dbReference>
<dbReference type="AlphaFoldDB" id="A0A377R787"/>
<protein>
    <submittedName>
        <fullName evidence="4">DNA replication protein dnaC</fullName>
    </submittedName>
</protein>
<dbReference type="InterPro" id="IPR027417">
    <property type="entry name" value="P-loop_NTPase"/>
</dbReference>
<organism evidence="4 5">
    <name type="scientific">Kingella potus</name>
    <dbReference type="NCBI Taxonomy" id="265175"/>
    <lineage>
        <taxon>Bacteria</taxon>
        <taxon>Pseudomonadati</taxon>
        <taxon>Pseudomonadota</taxon>
        <taxon>Betaproteobacteria</taxon>
        <taxon>Neisseriales</taxon>
        <taxon>Neisseriaceae</taxon>
        <taxon>Kingella</taxon>
    </lineage>
</organism>
<dbReference type="PIRSF" id="PIRSF003073">
    <property type="entry name" value="DNAC_TnpB_IstB"/>
    <property type="match status" value="1"/>
</dbReference>
<evidence type="ECO:0000313" key="3">
    <source>
        <dbReference type="EMBL" id="STQ99829.1"/>
    </source>
</evidence>
<dbReference type="CDD" id="cd00009">
    <property type="entry name" value="AAA"/>
    <property type="match status" value="1"/>
</dbReference>
<sequence>MKSVGEMMKSSHTLAAMLTPLSETQKHCDRHGTDYTERVYRRYTQGCPECAKEAEQQRRQAEEAALAARQAEQQRRIIEQRIGMARIPKRFAERTVAGYCVDADNRPQRYNIERIKAYAHEFSQGHSGRNLALLGNPGTGKTHLACAVARHVIRNCGGMARFCSVSELNRTVREAKSYGSAYTESQIIAAFGGYDLLVIDEVGVQSGTDAESRALFDVFNERYQNCRPTILISNLDFNGLREAVGARIADRVKEDGGEVLVFNWESYRQ</sequence>
<keyword evidence="1" id="KW-0175">Coiled coil</keyword>
<dbReference type="Gene3D" id="3.40.50.300">
    <property type="entry name" value="P-loop containing nucleotide triphosphate hydrolases"/>
    <property type="match status" value="1"/>
</dbReference>
<dbReference type="PANTHER" id="PTHR30050:SF4">
    <property type="entry name" value="ATP-BINDING PROTEIN RV3427C IN INSERTION SEQUENCE-RELATED"/>
    <property type="match status" value="1"/>
</dbReference>
<dbReference type="EMBL" id="UGJJ01000004">
    <property type="protein sequence ID" value="STR03425.1"/>
    <property type="molecule type" value="Genomic_DNA"/>
</dbReference>
<feature type="domain" description="AAA+ ATPase" evidence="2">
    <location>
        <begin position="127"/>
        <end position="254"/>
    </location>
</feature>
<reference evidence="4 5" key="1">
    <citation type="submission" date="2018-06" db="EMBL/GenBank/DDBJ databases">
        <authorList>
            <consortium name="Pathogen Informatics"/>
            <person name="Doyle S."/>
        </authorList>
    </citation>
    <scope>NUCLEOTIDE SEQUENCE [LARGE SCALE GENOMIC DNA]</scope>
    <source>
        <strain evidence="4 5">NCTC13336</strain>
    </source>
</reference>
<dbReference type="Proteomes" id="UP000254293">
    <property type="component" value="Unassembled WGS sequence"/>
</dbReference>
<proteinExistence type="predicted"/>
<dbReference type="SMART" id="SM00382">
    <property type="entry name" value="AAA"/>
    <property type="match status" value="1"/>
</dbReference>